<gene>
    <name evidence="1" type="ORF">GCM10011335_35390</name>
</gene>
<name>A0A916Y3K9_9HYPH</name>
<proteinExistence type="predicted"/>
<dbReference type="AlphaFoldDB" id="A0A916Y3K9"/>
<comment type="caution">
    <text evidence="1">The sequence shown here is derived from an EMBL/GenBank/DDBJ whole genome shotgun (WGS) entry which is preliminary data.</text>
</comment>
<reference evidence="1" key="1">
    <citation type="journal article" date="2014" name="Int. J. Syst. Evol. Microbiol.">
        <title>Complete genome sequence of Corynebacterium casei LMG S-19264T (=DSM 44701T), isolated from a smear-ripened cheese.</title>
        <authorList>
            <consortium name="US DOE Joint Genome Institute (JGI-PGF)"/>
            <person name="Walter F."/>
            <person name="Albersmeier A."/>
            <person name="Kalinowski J."/>
            <person name="Ruckert C."/>
        </authorList>
    </citation>
    <scope>NUCLEOTIDE SEQUENCE</scope>
    <source>
        <strain evidence="1">CGMCC 1.15493</strain>
    </source>
</reference>
<evidence type="ECO:0000313" key="2">
    <source>
        <dbReference type="Proteomes" id="UP000613160"/>
    </source>
</evidence>
<organism evidence="1 2">
    <name type="scientific">Aureimonas glaciei</name>
    <dbReference type="NCBI Taxonomy" id="1776957"/>
    <lineage>
        <taxon>Bacteria</taxon>
        <taxon>Pseudomonadati</taxon>
        <taxon>Pseudomonadota</taxon>
        <taxon>Alphaproteobacteria</taxon>
        <taxon>Hyphomicrobiales</taxon>
        <taxon>Aurantimonadaceae</taxon>
        <taxon>Aureimonas</taxon>
    </lineage>
</organism>
<dbReference type="Proteomes" id="UP000613160">
    <property type="component" value="Unassembled WGS sequence"/>
</dbReference>
<evidence type="ECO:0000313" key="1">
    <source>
        <dbReference type="EMBL" id="GGD29178.1"/>
    </source>
</evidence>
<dbReference type="EMBL" id="BMJJ01000009">
    <property type="protein sequence ID" value="GGD29178.1"/>
    <property type="molecule type" value="Genomic_DNA"/>
</dbReference>
<keyword evidence="2" id="KW-1185">Reference proteome</keyword>
<reference evidence="1" key="2">
    <citation type="submission" date="2020-09" db="EMBL/GenBank/DDBJ databases">
        <authorList>
            <person name="Sun Q."/>
            <person name="Zhou Y."/>
        </authorList>
    </citation>
    <scope>NUCLEOTIDE SEQUENCE</scope>
    <source>
        <strain evidence="1">CGMCC 1.15493</strain>
    </source>
</reference>
<dbReference type="RefSeq" id="WP_188853183.1">
    <property type="nucleotide sequence ID" value="NZ_BMJJ01000009.1"/>
</dbReference>
<accession>A0A916Y3K9</accession>
<sequence>MSKWVPDRKVWAGGLTMVIAWLIVQALNVYAGADIPIEITAGLAFAIGKAVEYLVPQPAKELIAKIDNDIVAAAGHSSESQVSPSVGAAAVKAVVEEKLAPASPDFDALMARISGGP</sequence>
<protein>
    <submittedName>
        <fullName evidence="1">Uncharacterized protein</fullName>
    </submittedName>
</protein>